<dbReference type="InterPro" id="IPR040192">
    <property type="entry name" value="CUEDC1"/>
</dbReference>
<dbReference type="InterPro" id="IPR009060">
    <property type="entry name" value="UBA-like_sf"/>
</dbReference>
<dbReference type="InterPro" id="IPR003892">
    <property type="entry name" value="CUE"/>
</dbReference>
<dbReference type="PANTHER" id="PTHR13467:SF3">
    <property type="entry name" value="CUE DOMAIN-CONTAINING PROTEIN 1"/>
    <property type="match status" value="1"/>
</dbReference>
<reference evidence="5" key="1">
    <citation type="submission" date="2016-11" db="UniProtKB">
        <authorList>
            <consortium name="WormBaseParasite"/>
        </authorList>
    </citation>
    <scope>IDENTIFICATION</scope>
</reference>
<evidence type="ECO:0000259" key="3">
    <source>
        <dbReference type="PROSITE" id="PS51140"/>
    </source>
</evidence>
<accession>A0A1I7X4W1</accession>
<feature type="transmembrane region" description="Helical" evidence="2">
    <location>
        <begin position="6"/>
        <end position="29"/>
    </location>
</feature>
<dbReference type="Gene3D" id="1.10.8.10">
    <property type="entry name" value="DNA helicase RuvA subunit, C-terminal domain"/>
    <property type="match status" value="1"/>
</dbReference>
<protein>
    <submittedName>
        <fullName evidence="5">CUE domain-containing protein</fullName>
    </submittedName>
</protein>
<dbReference type="SUPFAM" id="SSF46934">
    <property type="entry name" value="UBA-like"/>
    <property type="match status" value="1"/>
</dbReference>
<sequence>MQEYKIILLTTTIEYLIRAFIAASPFTLLQLSPMIRRMKVAPLGKVLNIPLNLARTVASHTKQHGTLINQYISFWAVMTTNNDEQLLEFNAAMHDFAVMFPTLTPDVIESVLRKNDGDVAQTIDDLLVVSLEKAHMVSSTQKQYKDGSQRESEPVCLPITRHRSMDNSASISRIGKISRTRMSTEEISREKARIEEMKKENERKLDIVCDEGEARILEDEQLALMMQNREFSRCLKREQVGIHPGYCNSSQRPIKFCRKTISLGKEQGPRVPEGPVVDDLILNSEPDLKDKLKNHQKPALFNLLHGFAEARTKP</sequence>
<dbReference type="AlphaFoldDB" id="A0A1I7X4W1"/>
<keyword evidence="2" id="KW-1133">Transmembrane helix</keyword>
<feature type="coiled-coil region" evidence="1">
    <location>
        <begin position="180"/>
        <end position="207"/>
    </location>
</feature>
<dbReference type="PROSITE" id="PS51140">
    <property type="entry name" value="CUE"/>
    <property type="match status" value="1"/>
</dbReference>
<evidence type="ECO:0000313" key="4">
    <source>
        <dbReference type="Proteomes" id="UP000095283"/>
    </source>
</evidence>
<dbReference type="WBParaSite" id="Hba_12460">
    <property type="protein sequence ID" value="Hba_12460"/>
    <property type="gene ID" value="Hba_12460"/>
</dbReference>
<dbReference type="GO" id="GO:0043130">
    <property type="term" value="F:ubiquitin binding"/>
    <property type="evidence" value="ECO:0007669"/>
    <property type="project" value="InterPro"/>
</dbReference>
<evidence type="ECO:0000313" key="5">
    <source>
        <dbReference type="WBParaSite" id="Hba_12460"/>
    </source>
</evidence>
<keyword evidence="4" id="KW-1185">Reference proteome</keyword>
<dbReference type="Proteomes" id="UP000095283">
    <property type="component" value="Unplaced"/>
</dbReference>
<keyword evidence="1" id="KW-0175">Coiled coil</keyword>
<feature type="domain" description="CUE" evidence="3">
    <location>
        <begin position="88"/>
        <end position="131"/>
    </location>
</feature>
<keyword evidence="2" id="KW-0472">Membrane</keyword>
<dbReference type="SMART" id="SM00546">
    <property type="entry name" value="CUE"/>
    <property type="match status" value="1"/>
</dbReference>
<dbReference type="Pfam" id="PF02845">
    <property type="entry name" value="CUE"/>
    <property type="match status" value="1"/>
</dbReference>
<organism evidence="4 5">
    <name type="scientific">Heterorhabditis bacteriophora</name>
    <name type="common">Entomopathogenic nematode worm</name>
    <dbReference type="NCBI Taxonomy" id="37862"/>
    <lineage>
        <taxon>Eukaryota</taxon>
        <taxon>Metazoa</taxon>
        <taxon>Ecdysozoa</taxon>
        <taxon>Nematoda</taxon>
        <taxon>Chromadorea</taxon>
        <taxon>Rhabditida</taxon>
        <taxon>Rhabditina</taxon>
        <taxon>Rhabditomorpha</taxon>
        <taxon>Strongyloidea</taxon>
        <taxon>Heterorhabditidae</taxon>
        <taxon>Heterorhabditis</taxon>
    </lineage>
</organism>
<dbReference type="PANTHER" id="PTHR13467">
    <property type="entry name" value="CUE DOMAIN CONTAINING PROTEIN 1"/>
    <property type="match status" value="1"/>
</dbReference>
<proteinExistence type="predicted"/>
<name>A0A1I7X4W1_HETBA</name>
<evidence type="ECO:0000256" key="2">
    <source>
        <dbReference type="SAM" id="Phobius"/>
    </source>
</evidence>
<keyword evidence="2" id="KW-0812">Transmembrane</keyword>
<evidence type="ECO:0000256" key="1">
    <source>
        <dbReference type="SAM" id="Coils"/>
    </source>
</evidence>